<name>A0ABM4U477_COFAR</name>
<feature type="domain" description="Aminotransferase-like plant mobile" evidence="2">
    <location>
        <begin position="70"/>
        <end position="433"/>
    </location>
</feature>
<feature type="compositionally biased region" description="Polar residues" evidence="1">
    <location>
        <begin position="554"/>
        <end position="575"/>
    </location>
</feature>
<evidence type="ECO:0000313" key="3">
    <source>
        <dbReference type="Proteomes" id="UP001652660"/>
    </source>
</evidence>
<accession>A0ABM4U477</accession>
<organism evidence="3 4">
    <name type="scientific">Coffea arabica</name>
    <name type="common">Arabian coffee</name>
    <dbReference type="NCBI Taxonomy" id="13443"/>
    <lineage>
        <taxon>Eukaryota</taxon>
        <taxon>Viridiplantae</taxon>
        <taxon>Streptophyta</taxon>
        <taxon>Embryophyta</taxon>
        <taxon>Tracheophyta</taxon>
        <taxon>Spermatophyta</taxon>
        <taxon>Magnoliopsida</taxon>
        <taxon>eudicotyledons</taxon>
        <taxon>Gunneridae</taxon>
        <taxon>Pentapetalae</taxon>
        <taxon>asterids</taxon>
        <taxon>lamiids</taxon>
        <taxon>Gentianales</taxon>
        <taxon>Rubiaceae</taxon>
        <taxon>Ixoroideae</taxon>
        <taxon>Gardenieae complex</taxon>
        <taxon>Bertiereae - Coffeeae clade</taxon>
        <taxon>Coffeeae</taxon>
        <taxon>Coffea</taxon>
    </lineage>
</organism>
<evidence type="ECO:0000259" key="2">
    <source>
        <dbReference type="Pfam" id="PF10536"/>
    </source>
</evidence>
<dbReference type="GeneID" id="140005271"/>
<proteinExistence type="predicted"/>
<dbReference type="InterPro" id="IPR044824">
    <property type="entry name" value="MAIN-like"/>
</dbReference>
<dbReference type="Pfam" id="PF10536">
    <property type="entry name" value="PMD"/>
    <property type="match status" value="1"/>
</dbReference>
<evidence type="ECO:0000256" key="1">
    <source>
        <dbReference type="SAM" id="MobiDB-lite"/>
    </source>
</evidence>
<feature type="region of interest" description="Disordered" evidence="1">
    <location>
        <begin position="633"/>
        <end position="656"/>
    </location>
</feature>
<dbReference type="RefSeq" id="XP_071935331.1">
    <property type="nucleotide sequence ID" value="XM_072079230.1"/>
</dbReference>
<gene>
    <name evidence="4" type="primary">LOC140005271</name>
    <name evidence="5" type="synonym">LOC140036724</name>
</gene>
<feature type="region of interest" description="Disordered" evidence="1">
    <location>
        <begin position="512"/>
        <end position="613"/>
    </location>
</feature>
<dbReference type="RefSeq" id="XP_071902092.1">
    <property type="nucleotide sequence ID" value="XM_072045991.1"/>
</dbReference>
<dbReference type="PANTHER" id="PTHR46033">
    <property type="entry name" value="PROTEIN MAIN-LIKE 2"/>
    <property type="match status" value="1"/>
</dbReference>
<protein>
    <submittedName>
        <fullName evidence="4 5">Serine/threonine-protein phosphatase 7 long form homolog</fullName>
    </submittedName>
</protein>
<evidence type="ECO:0000313" key="5">
    <source>
        <dbReference type="RefSeq" id="XP_071935331.1"/>
    </source>
</evidence>
<dbReference type="Proteomes" id="UP001652660">
    <property type="component" value="Chromosome 2e"/>
</dbReference>
<dbReference type="PANTHER" id="PTHR46033:SF8">
    <property type="entry name" value="PROTEIN MAINTENANCE OF MERISTEMS-LIKE"/>
    <property type="match status" value="1"/>
</dbReference>
<sequence>MADISTGAVLHPGPFVYDIISAGTAHRARSIFDGHILGDQLDVRRCDRHFWDHTPIPETVRHYIRLAGFEGVLDCGYMMLDHALITSLVERWRPETHTFHLPVGETTVTLQDVEVLWGLPIDGPPVIGIDTTHSVQEWVNLCEELLGFSPLMSDFDGRRLKLGCLSRVLDAGLPPDASDVHCRQRARVYLLLLLGGHLLSDKSGNKVPLLYMPLLRDLETVGQYSWGSAILATLYRSLCSATSPYRSSIAGPLMLLQLWAWERIPTVRPDRVHPLEHYPGPYGARWNVQFDVHRVARHVVSIFRDQLTGLRAREFIWQPYSDDILASLPPYCTAGRRIWTSVTYLICWEVVEPHLSNRVMRQFGYHQPVPDLRLTENQQELHSLDRRGKGNQDWLTAHRAYVEVWTDRHSHVEDGVVAEDPTYPSDEYRQWYRERTVVYVSNPTRQLILPEGFQGDSARTQYLMDAMTQVYYMAETSLTQSDEQHANYFNAMKDFASMTLETVGESSRLAFRPSRVPQQIPQPTDPNRVERAPRNVHGGQHGGGRRRRFRSPEPTVQTGLDGRSQATEHQGTSTGPFGHSRSPVLMEAFTPNTDELHGSGEQHVGGTDAGQSTQALDQRLESQITQVDIVMPAQPRRTQRAHKPRGCGTHGKLGHH</sequence>
<reference evidence="4 5" key="1">
    <citation type="submission" date="2025-05" db="UniProtKB">
        <authorList>
            <consortium name="RefSeq"/>
        </authorList>
    </citation>
    <scope>IDENTIFICATION</scope>
    <source>
        <tissue evidence="4 5">Leaves</tissue>
    </source>
</reference>
<dbReference type="InterPro" id="IPR019557">
    <property type="entry name" value="AminoTfrase-like_pln_mobile"/>
</dbReference>
<keyword evidence="3" id="KW-1185">Reference proteome</keyword>
<dbReference type="Proteomes" id="UP001652660">
    <property type="component" value="Chromosome 4c"/>
</dbReference>
<evidence type="ECO:0000313" key="4">
    <source>
        <dbReference type="RefSeq" id="XP_071902092.1"/>
    </source>
</evidence>